<evidence type="ECO:0000259" key="12">
    <source>
        <dbReference type="Pfam" id="PF13796"/>
    </source>
</evidence>
<dbReference type="SUPFAM" id="SSF55874">
    <property type="entry name" value="ATPase domain of HSP90 chaperone/DNA topoisomerase II/histidine kinase"/>
    <property type="match status" value="1"/>
</dbReference>
<keyword evidence="4" id="KW-0808">Transferase</keyword>
<dbReference type="Gene3D" id="3.30.565.10">
    <property type="entry name" value="Histidine kinase-like ATPase, C-terminal domain"/>
    <property type="match status" value="1"/>
</dbReference>
<dbReference type="Pfam" id="PF13796">
    <property type="entry name" value="Sensor"/>
    <property type="match status" value="1"/>
</dbReference>
<evidence type="ECO:0000313" key="13">
    <source>
        <dbReference type="EMBL" id="GGY93782.1"/>
    </source>
</evidence>
<keyword evidence="10" id="KW-1133">Transmembrane helix</keyword>
<feature type="region of interest" description="Disordered" evidence="9">
    <location>
        <begin position="386"/>
        <end position="418"/>
    </location>
</feature>
<feature type="transmembrane region" description="Helical" evidence="10">
    <location>
        <begin position="145"/>
        <end position="169"/>
    </location>
</feature>
<dbReference type="GO" id="GO:0046983">
    <property type="term" value="F:protein dimerization activity"/>
    <property type="evidence" value="ECO:0007669"/>
    <property type="project" value="InterPro"/>
</dbReference>
<dbReference type="CDD" id="cd16917">
    <property type="entry name" value="HATPase_UhpB-NarQ-NarX-like"/>
    <property type="match status" value="1"/>
</dbReference>
<evidence type="ECO:0000256" key="9">
    <source>
        <dbReference type="SAM" id="MobiDB-lite"/>
    </source>
</evidence>
<dbReference type="GO" id="GO:0005524">
    <property type="term" value="F:ATP binding"/>
    <property type="evidence" value="ECO:0007669"/>
    <property type="project" value="UniProtKB-KW"/>
</dbReference>
<evidence type="ECO:0000256" key="6">
    <source>
        <dbReference type="ARBA" id="ARBA00022777"/>
    </source>
</evidence>
<dbReference type="EMBL" id="BMVW01000001">
    <property type="protein sequence ID" value="GGY93782.1"/>
    <property type="molecule type" value="Genomic_DNA"/>
</dbReference>
<dbReference type="PANTHER" id="PTHR24421">
    <property type="entry name" value="NITRATE/NITRITE SENSOR PROTEIN NARX-RELATED"/>
    <property type="match status" value="1"/>
</dbReference>
<dbReference type="Proteomes" id="UP000622166">
    <property type="component" value="Unassembled WGS sequence"/>
</dbReference>
<keyword evidence="10" id="KW-0472">Membrane</keyword>
<dbReference type="GO" id="GO:0000155">
    <property type="term" value="F:phosphorelay sensor kinase activity"/>
    <property type="evidence" value="ECO:0007669"/>
    <property type="project" value="InterPro"/>
</dbReference>
<keyword evidence="8" id="KW-0902">Two-component regulatory system</keyword>
<evidence type="ECO:0000256" key="8">
    <source>
        <dbReference type="ARBA" id="ARBA00023012"/>
    </source>
</evidence>
<feature type="compositionally biased region" description="Gly residues" evidence="9">
    <location>
        <begin position="392"/>
        <end position="414"/>
    </location>
</feature>
<comment type="catalytic activity">
    <reaction evidence="1">
        <text>ATP + protein L-histidine = ADP + protein N-phospho-L-histidine.</text>
        <dbReference type="EC" id="2.7.13.3"/>
    </reaction>
</comment>
<dbReference type="PANTHER" id="PTHR24421:SF10">
    <property type="entry name" value="NITRATE_NITRITE SENSOR PROTEIN NARQ"/>
    <property type="match status" value="1"/>
</dbReference>
<evidence type="ECO:0000256" key="3">
    <source>
        <dbReference type="ARBA" id="ARBA00022553"/>
    </source>
</evidence>
<feature type="domain" description="Signal transduction histidine kinase subgroup 3 dimerisation and phosphoacceptor" evidence="11">
    <location>
        <begin position="264"/>
        <end position="329"/>
    </location>
</feature>
<accession>A0A918PAD1</accession>
<dbReference type="EC" id="2.7.13.3" evidence="2"/>
<proteinExistence type="predicted"/>
<evidence type="ECO:0000313" key="14">
    <source>
        <dbReference type="Proteomes" id="UP000622166"/>
    </source>
</evidence>
<keyword evidence="7" id="KW-0067">ATP-binding</keyword>
<dbReference type="Gene3D" id="1.20.5.1930">
    <property type="match status" value="1"/>
</dbReference>
<feature type="compositionally biased region" description="Low complexity" evidence="9">
    <location>
        <begin position="496"/>
        <end position="513"/>
    </location>
</feature>
<reference evidence="13" key="2">
    <citation type="submission" date="2020-09" db="EMBL/GenBank/DDBJ databases">
        <authorList>
            <person name="Sun Q."/>
            <person name="Ohkuma M."/>
        </authorList>
    </citation>
    <scope>NUCLEOTIDE SEQUENCE</scope>
    <source>
        <strain evidence="13">JCM 4815</strain>
    </source>
</reference>
<evidence type="ECO:0000256" key="1">
    <source>
        <dbReference type="ARBA" id="ARBA00000085"/>
    </source>
</evidence>
<keyword evidence="10" id="KW-0812">Transmembrane</keyword>
<evidence type="ECO:0000256" key="2">
    <source>
        <dbReference type="ARBA" id="ARBA00012438"/>
    </source>
</evidence>
<feature type="region of interest" description="Disordered" evidence="9">
    <location>
        <begin position="471"/>
        <end position="513"/>
    </location>
</feature>
<dbReference type="InterPro" id="IPR036890">
    <property type="entry name" value="HATPase_C_sf"/>
</dbReference>
<organism evidence="13 14">
    <name type="scientific">Streptomyces poonensis</name>
    <dbReference type="NCBI Taxonomy" id="68255"/>
    <lineage>
        <taxon>Bacteria</taxon>
        <taxon>Bacillati</taxon>
        <taxon>Actinomycetota</taxon>
        <taxon>Actinomycetes</taxon>
        <taxon>Kitasatosporales</taxon>
        <taxon>Streptomycetaceae</taxon>
        <taxon>Streptomyces</taxon>
    </lineage>
</organism>
<keyword evidence="14" id="KW-1185">Reference proteome</keyword>
<keyword evidence="6 13" id="KW-0418">Kinase</keyword>
<evidence type="ECO:0000256" key="10">
    <source>
        <dbReference type="SAM" id="Phobius"/>
    </source>
</evidence>
<evidence type="ECO:0000256" key="7">
    <source>
        <dbReference type="ARBA" id="ARBA00022840"/>
    </source>
</evidence>
<name>A0A918PAD1_9ACTN</name>
<keyword evidence="3" id="KW-0597">Phosphoprotein</keyword>
<dbReference type="InterPro" id="IPR050482">
    <property type="entry name" value="Sensor_HK_TwoCompSys"/>
</dbReference>
<feature type="domain" description="Putative sensor" evidence="12">
    <location>
        <begin position="55"/>
        <end position="235"/>
    </location>
</feature>
<evidence type="ECO:0000259" key="11">
    <source>
        <dbReference type="Pfam" id="PF07730"/>
    </source>
</evidence>
<dbReference type="InterPro" id="IPR011712">
    <property type="entry name" value="Sig_transdc_His_kin_sub3_dim/P"/>
</dbReference>
<feature type="transmembrane region" description="Helical" evidence="10">
    <location>
        <begin position="52"/>
        <end position="72"/>
    </location>
</feature>
<protein>
    <recommendedName>
        <fullName evidence="2">histidine kinase</fullName>
        <ecNumber evidence="2">2.7.13.3</ecNumber>
    </recommendedName>
</protein>
<gene>
    <name evidence="13" type="ORF">GCM10010365_10530</name>
</gene>
<reference evidence="13" key="1">
    <citation type="journal article" date="2014" name="Int. J. Syst. Evol. Microbiol.">
        <title>Complete genome sequence of Corynebacterium casei LMG S-19264T (=DSM 44701T), isolated from a smear-ripened cheese.</title>
        <authorList>
            <consortium name="US DOE Joint Genome Institute (JGI-PGF)"/>
            <person name="Walter F."/>
            <person name="Albersmeier A."/>
            <person name="Kalinowski J."/>
            <person name="Ruckert C."/>
        </authorList>
    </citation>
    <scope>NUCLEOTIDE SEQUENCE</scope>
    <source>
        <strain evidence="13">JCM 4815</strain>
    </source>
</reference>
<evidence type="ECO:0000256" key="5">
    <source>
        <dbReference type="ARBA" id="ARBA00022741"/>
    </source>
</evidence>
<dbReference type="Pfam" id="PF07730">
    <property type="entry name" value="HisKA_3"/>
    <property type="match status" value="1"/>
</dbReference>
<feature type="compositionally biased region" description="Basic and acidic residues" evidence="9">
    <location>
        <begin position="480"/>
        <end position="495"/>
    </location>
</feature>
<dbReference type="GO" id="GO:0016020">
    <property type="term" value="C:membrane"/>
    <property type="evidence" value="ECO:0007669"/>
    <property type="project" value="InterPro"/>
</dbReference>
<keyword evidence="5" id="KW-0547">Nucleotide-binding</keyword>
<dbReference type="InterPro" id="IPR025828">
    <property type="entry name" value="Put_sensor_dom"/>
</dbReference>
<sequence>MASHTLSRCLARWHGGRGPSTVIVMHPRSTPSHVWQAMSRPGFLLSAWPWRAAAYLLTGVVAGVTVLVALVTTVAVGGVLAIVLVGLPLLAATVLVGLPVAAVERRRLRLVDRDPAPGAHAVPARPGPWSWYVTRVRERLTWRELGHTLLFAVLLWPAEALVVTVALLFPASMTATPLLLATVGDGREAKVLKQWTVTGWPAACGVAVLGVLLLAVGAYVLGVAAGARAGLTRLLIAPREGELDARLVELTRSRVRLVDAFEAERRRIERDLHDGAQQRLVALTMTLGLARLDVPPGPLADQLAKAHDEAGRALAELRELIHGIHPKVLADYGLAAAVADAADRSTVPVDVDLHLPGRLPQSVETAAYFVVCEALANIAKHSGASRAEVRGGYDGGTDGGSGGRPGGGPGGEPGTGRLILAVRDDGRGGADPDGGSGLTGLADRVSVLDGRLSLSSPPGGPTLLRVEIPCELTELSGPRGPREPSGPRESGEPRKSGAARTSGGASAVSDRSA</sequence>
<comment type="caution">
    <text evidence="13">The sequence shown here is derived from an EMBL/GenBank/DDBJ whole genome shotgun (WGS) entry which is preliminary data.</text>
</comment>
<dbReference type="AlphaFoldDB" id="A0A918PAD1"/>
<evidence type="ECO:0000256" key="4">
    <source>
        <dbReference type="ARBA" id="ARBA00022679"/>
    </source>
</evidence>
<feature type="transmembrane region" description="Helical" evidence="10">
    <location>
        <begin position="78"/>
        <end position="103"/>
    </location>
</feature>
<feature type="transmembrane region" description="Helical" evidence="10">
    <location>
        <begin position="200"/>
        <end position="225"/>
    </location>
</feature>